<dbReference type="Gene3D" id="1.10.3210.10">
    <property type="entry name" value="Hypothetical protein af1432"/>
    <property type="match status" value="1"/>
</dbReference>
<dbReference type="SUPFAM" id="SSF109604">
    <property type="entry name" value="HD-domain/PDEase-like"/>
    <property type="match status" value="1"/>
</dbReference>
<dbReference type="Pfam" id="PF13023">
    <property type="entry name" value="HD_3"/>
    <property type="match status" value="1"/>
</dbReference>
<evidence type="ECO:0000313" key="3">
    <source>
        <dbReference type="Proteomes" id="UP000177062"/>
    </source>
</evidence>
<sequence length="157" mass="18042">MEKLSHEEASNAMSMGLLHDLPEARTGDMDFISKNYTKVDEELAISDQFADIEFGGDLKKVVDEYEERKSLVSKCAKDADSLEQMYQEWVLSWQGNKLASDWFEGDFIHRVPRLLTESAKELALSMKDSDPNKWWWAEFVEQGVNYKHLSGKESVGK</sequence>
<feature type="domain" description="HD" evidence="1">
    <location>
        <begin position="9"/>
        <end position="112"/>
    </location>
</feature>
<protein>
    <recommendedName>
        <fullName evidence="1">HD domain-containing protein</fullName>
    </recommendedName>
</protein>
<comment type="caution">
    <text evidence="2">The sequence shown here is derived from an EMBL/GenBank/DDBJ whole genome shotgun (WGS) entry which is preliminary data.</text>
</comment>
<evidence type="ECO:0000313" key="2">
    <source>
        <dbReference type="EMBL" id="OGY56966.1"/>
    </source>
</evidence>
<reference evidence="2 3" key="1">
    <citation type="journal article" date="2016" name="Nat. Commun.">
        <title>Thousands of microbial genomes shed light on interconnected biogeochemical processes in an aquifer system.</title>
        <authorList>
            <person name="Anantharaman K."/>
            <person name="Brown C.T."/>
            <person name="Hug L.A."/>
            <person name="Sharon I."/>
            <person name="Castelle C.J."/>
            <person name="Probst A.J."/>
            <person name="Thomas B.C."/>
            <person name="Singh A."/>
            <person name="Wilkins M.J."/>
            <person name="Karaoz U."/>
            <person name="Brodie E.L."/>
            <person name="Williams K.H."/>
            <person name="Hubbard S.S."/>
            <person name="Banfield J.F."/>
        </authorList>
    </citation>
    <scope>NUCLEOTIDE SEQUENCE [LARGE SCALE GENOMIC DNA]</scope>
</reference>
<dbReference type="EMBL" id="MHIT01000013">
    <property type="protein sequence ID" value="OGY56966.1"/>
    <property type="molecule type" value="Genomic_DNA"/>
</dbReference>
<proteinExistence type="predicted"/>
<organism evidence="2 3">
    <name type="scientific">Candidatus Colwellbacteria bacterium RBG_13_48_8</name>
    <dbReference type="NCBI Taxonomy" id="1797685"/>
    <lineage>
        <taxon>Bacteria</taxon>
        <taxon>Candidatus Colwelliibacteriota</taxon>
    </lineage>
</organism>
<gene>
    <name evidence="2" type="ORF">A2Y84_00760</name>
</gene>
<dbReference type="AlphaFoldDB" id="A0A1G1YYW5"/>
<accession>A0A1G1YYW5</accession>
<evidence type="ECO:0000259" key="1">
    <source>
        <dbReference type="Pfam" id="PF13023"/>
    </source>
</evidence>
<name>A0A1G1YYW5_9BACT</name>
<dbReference type="InterPro" id="IPR006674">
    <property type="entry name" value="HD_domain"/>
</dbReference>
<dbReference type="Proteomes" id="UP000177062">
    <property type="component" value="Unassembled WGS sequence"/>
</dbReference>